<dbReference type="EMBL" id="JAFNEN010001103">
    <property type="protein sequence ID" value="KAG8174954.1"/>
    <property type="molecule type" value="Genomic_DNA"/>
</dbReference>
<sequence>MGEDTYTLHKPARRNFPRRKVLSYGIGELMQCDLLDVSKYASQNKNIRYLLTAIDVFSKKGYAIPVKRKNADALVEAFKKLFKKAKNIINLQTDEGGEFYSGKVKALFKQRGIHHYHSYSAHKSSVVERYNRTIRGRLHRLFTHRGSYKYIDVLEKILNAYNNSYHRSIGLSPNQVTPELEPAIFKRLYNFHPVTKYPFELNDQVRITKERKIFKPGYLPLWSNEVTASMDYFPNNTQSSYRTKLNTPLRLNGDWEVALTEICMPRTWFNIAEHNNTYTLNFEKEEKYIQDQARYVVGAIYQGVSSDMSQFWNELNVAIEDHIGRAHVLFKWNEKDSTVELQMDSGYEIIIVPEESEKLLYMLHLPNKKLHQLLSETFPFRHSTTTVQPLEFIIHVINKNPISTTQHMVSIMPYLGYRETSVSNPKDFFDNLNYNLLLLELQDYVKFSYKEKKI</sequence>
<dbReference type="PROSITE" id="PS50994">
    <property type="entry name" value="INTEGRASE"/>
    <property type="match status" value="1"/>
</dbReference>
<evidence type="ECO:0000313" key="3">
    <source>
        <dbReference type="Proteomes" id="UP000827092"/>
    </source>
</evidence>
<proteinExistence type="predicted"/>
<dbReference type="GO" id="GO:0015074">
    <property type="term" value="P:DNA integration"/>
    <property type="evidence" value="ECO:0007669"/>
    <property type="project" value="InterPro"/>
</dbReference>
<evidence type="ECO:0000313" key="2">
    <source>
        <dbReference type="EMBL" id="KAG8174954.1"/>
    </source>
</evidence>
<keyword evidence="3" id="KW-1185">Reference proteome</keyword>
<comment type="caution">
    <text evidence="2">The sequence shown here is derived from an EMBL/GenBank/DDBJ whole genome shotgun (WGS) entry which is preliminary data.</text>
</comment>
<dbReference type="Pfam" id="PF00665">
    <property type="entry name" value="rve"/>
    <property type="match status" value="1"/>
</dbReference>
<dbReference type="SUPFAM" id="SSF53098">
    <property type="entry name" value="Ribonuclease H-like"/>
    <property type="match status" value="1"/>
</dbReference>
<organism evidence="2 3">
    <name type="scientific">Oedothorax gibbosus</name>
    <dbReference type="NCBI Taxonomy" id="931172"/>
    <lineage>
        <taxon>Eukaryota</taxon>
        <taxon>Metazoa</taxon>
        <taxon>Ecdysozoa</taxon>
        <taxon>Arthropoda</taxon>
        <taxon>Chelicerata</taxon>
        <taxon>Arachnida</taxon>
        <taxon>Araneae</taxon>
        <taxon>Araneomorphae</taxon>
        <taxon>Entelegynae</taxon>
        <taxon>Araneoidea</taxon>
        <taxon>Linyphiidae</taxon>
        <taxon>Erigoninae</taxon>
        <taxon>Oedothorax</taxon>
    </lineage>
</organism>
<dbReference type="AlphaFoldDB" id="A0AAV6TU08"/>
<dbReference type="InterPro" id="IPR036397">
    <property type="entry name" value="RNaseH_sf"/>
</dbReference>
<dbReference type="InterPro" id="IPR012337">
    <property type="entry name" value="RNaseH-like_sf"/>
</dbReference>
<name>A0AAV6TU08_9ARAC</name>
<protein>
    <recommendedName>
        <fullName evidence="1">Integrase catalytic domain-containing protein</fullName>
    </recommendedName>
</protein>
<feature type="domain" description="Integrase catalytic" evidence="1">
    <location>
        <begin position="13"/>
        <end position="181"/>
    </location>
</feature>
<gene>
    <name evidence="2" type="ORF">JTE90_002476</name>
</gene>
<dbReference type="Gene3D" id="3.30.420.10">
    <property type="entry name" value="Ribonuclease H-like superfamily/Ribonuclease H"/>
    <property type="match status" value="1"/>
</dbReference>
<dbReference type="PANTHER" id="PTHR46585">
    <property type="entry name" value="INTEGRASE CORE DOMAIN CONTAINING PROTEIN"/>
    <property type="match status" value="1"/>
</dbReference>
<accession>A0AAV6TU08</accession>
<dbReference type="InterPro" id="IPR001584">
    <property type="entry name" value="Integrase_cat-core"/>
</dbReference>
<evidence type="ECO:0000259" key="1">
    <source>
        <dbReference type="PROSITE" id="PS50994"/>
    </source>
</evidence>
<dbReference type="PANTHER" id="PTHR46585:SF1">
    <property type="entry name" value="CHROMO DOMAIN-CONTAINING PROTEIN"/>
    <property type="match status" value="1"/>
</dbReference>
<reference evidence="2 3" key="1">
    <citation type="journal article" date="2022" name="Nat. Ecol. Evol.">
        <title>A masculinizing supergene underlies an exaggerated male reproductive morph in a spider.</title>
        <authorList>
            <person name="Hendrickx F."/>
            <person name="De Corte Z."/>
            <person name="Sonet G."/>
            <person name="Van Belleghem S.M."/>
            <person name="Kostlbacher S."/>
            <person name="Vangestel C."/>
        </authorList>
    </citation>
    <scope>NUCLEOTIDE SEQUENCE [LARGE SCALE GENOMIC DNA]</scope>
    <source>
        <strain evidence="2">W744_W776</strain>
    </source>
</reference>
<dbReference type="Proteomes" id="UP000827092">
    <property type="component" value="Unassembled WGS sequence"/>
</dbReference>
<dbReference type="GO" id="GO:0003676">
    <property type="term" value="F:nucleic acid binding"/>
    <property type="evidence" value="ECO:0007669"/>
    <property type="project" value="InterPro"/>
</dbReference>